<dbReference type="InterPro" id="IPR003349">
    <property type="entry name" value="JmjN"/>
</dbReference>
<feature type="compositionally biased region" description="Low complexity" evidence="1">
    <location>
        <begin position="718"/>
        <end position="728"/>
    </location>
</feature>
<feature type="region of interest" description="Disordered" evidence="1">
    <location>
        <begin position="691"/>
        <end position="742"/>
    </location>
</feature>
<dbReference type="Gene3D" id="2.60.120.650">
    <property type="entry name" value="Cupin"/>
    <property type="match status" value="1"/>
</dbReference>
<dbReference type="Gene3D" id="1.10.150.60">
    <property type="entry name" value="ARID DNA-binding domain"/>
    <property type="match status" value="1"/>
</dbReference>
<dbReference type="PROSITE" id="PS51011">
    <property type="entry name" value="ARID"/>
    <property type="match status" value="1"/>
</dbReference>
<dbReference type="GO" id="GO:0000785">
    <property type="term" value="C:chromatin"/>
    <property type="evidence" value="ECO:0007669"/>
    <property type="project" value="TreeGrafter"/>
</dbReference>
<feature type="region of interest" description="Disordered" evidence="1">
    <location>
        <begin position="151"/>
        <end position="180"/>
    </location>
</feature>
<keyword evidence="5" id="KW-1185">Reference proteome</keyword>
<name>A0A0L0DIQ3_THETB</name>
<dbReference type="InterPro" id="IPR001606">
    <property type="entry name" value="ARID_dom"/>
</dbReference>
<dbReference type="Proteomes" id="UP000054408">
    <property type="component" value="Unassembled WGS sequence"/>
</dbReference>
<dbReference type="eggNOG" id="KOG1246">
    <property type="taxonomic scope" value="Eukaryota"/>
</dbReference>
<dbReference type="Pfam" id="PF02375">
    <property type="entry name" value="JmjN"/>
    <property type="match status" value="1"/>
</dbReference>
<dbReference type="SMART" id="SM01014">
    <property type="entry name" value="ARID"/>
    <property type="match status" value="1"/>
</dbReference>
<dbReference type="AlphaFoldDB" id="A0A0L0DIQ3"/>
<dbReference type="GO" id="GO:0003677">
    <property type="term" value="F:DNA binding"/>
    <property type="evidence" value="ECO:0007669"/>
    <property type="project" value="InterPro"/>
</dbReference>
<dbReference type="InterPro" id="IPR036431">
    <property type="entry name" value="ARID_dom_sf"/>
</dbReference>
<dbReference type="GO" id="GO:0032452">
    <property type="term" value="F:histone demethylase activity"/>
    <property type="evidence" value="ECO:0007669"/>
    <property type="project" value="TreeGrafter"/>
</dbReference>
<dbReference type="SMART" id="SM00501">
    <property type="entry name" value="BRIGHT"/>
    <property type="match status" value="1"/>
</dbReference>
<accession>A0A0L0DIQ3</accession>
<dbReference type="Pfam" id="PF02373">
    <property type="entry name" value="JmjC"/>
    <property type="match status" value="1"/>
</dbReference>
<dbReference type="EMBL" id="GL349465">
    <property type="protein sequence ID" value="KNC51208.1"/>
    <property type="molecule type" value="Genomic_DNA"/>
</dbReference>
<feature type="compositionally biased region" description="Pro residues" evidence="1">
    <location>
        <begin position="697"/>
        <end position="717"/>
    </location>
</feature>
<dbReference type="SUPFAM" id="SSF46774">
    <property type="entry name" value="ARID-like"/>
    <property type="match status" value="1"/>
</dbReference>
<dbReference type="PROSITE" id="PS51184">
    <property type="entry name" value="JMJC"/>
    <property type="match status" value="1"/>
</dbReference>
<evidence type="ECO:0000259" key="3">
    <source>
        <dbReference type="PROSITE" id="PS51184"/>
    </source>
</evidence>
<dbReference type="SUPFAM" id="SSF51197">
    <property type="entry name" value="Clavaminate synthase-like"/>
    <property type="match status" value="1"/>
</dbReference>
<proteinExistence type="predicted"/>
<dbReference type="GeneID" id="25565698"/>
<dbReference type="CDD" id="cd16100">
    <property type="entry name" value="ARID"/>
    <property type="match status" value="1"/>
</dbReference>
<evidence type="ECO:0000313" key="4">
    <source>
        <dbReference type="EMBL" id="KNC51208.1"/>
    </source>
</evidence>
<evidence type="ECO:0000256" key="1">
    <source>
        <dbReference type="SAM" id="MobiDB-lite"/>
    </source>
</evidence>
<dbReference type="Pfam" id="PF01388">
    <property type="entry name" value="ARID"/>
    <property type="match status" value="1"/>
</dbReference>
<evidence type="ECO:0000313" key="5">
    <source>
        <dbReference type="Proteomes" id="UP000054408"/>
    </source>
</evidence>
<dbReference type="GO" id="GO:0010468">
    <property type="term" value="P:regulation of gene expression"/>
    <property type="evidence" value="ECO:0007669"/>
    <property type="project" value="TreeGrafter"/>
</dbReference>
<evidence type="ECO:0000259" key="2">
    <source>
        <dbReference type="PROSITE" id="PS51011"/>
    </source>
</evidence>
<gene>
    <name evidence="4" type="ORF">AMSG_06565</name>
</gene>
<dbReference type="OrthoDB" id="1678912at2759"/>
<organism evidence="4 5">
    <name type="scientific">Thecamonas trahens ATCC 50062</name>
    <dbReference type="NCBI Taxonomy" id="461836"/>
    <lineage>
        <taxon>Eukaryota</taxon>
        <taxon>Apusozoa</taxon>
        <taxon>Apusomonadida</taxon>
        <taxon>Apusomonadidae</taxon>
        <taxon>Thecamonas</taxon>
    </lineage>
</organism>
<dbReference type="InterPro" id="IPR003347">
    <property type="entry name" value="JmjC_dom"/>
</dbReference>
<protein>
    <submittedName>
        <fullName evidence="4">Uncharacterized protein</fullName>
    </submittedName>
</protein>
<feature type="domain" description="ARID" evidence="2">
    <location>
        <begin position="39"/>
        <end position="140"/>
    </location>
</feature>
<dbReference type="RefSeq" id="XP_013756405.1">
    <property type="nucleotide sequence ID" value="XM_013900951.1"/>
</dbReference>
<dbReference type="SMART" id="SM00558">
    <property type="entry name" value="JmjC"/>
    <property type="match status" value="1"/>
</dbReference>
<reference evidence="4 5" key="1">
    <citation type="submission" date="2010-05" db="EMBL/GenBank/DDBJ databases">
        <title>The Genome Sequence of Thecamonas trahens ATCC 50062.</title>
        <authorList>
            <consortium name="The Broad Institute Genome Sequencing Platform"/>
            <person name="Russ C."/>
            <person name="Cuomo C."/>
            <person name="Shea T."/>
            <person name="Young S.K."/>
            <person name="Zeng Q."/>
            <person name="Koehrsen M."/>
            <person name="Haas B."/>
            <person name="Borodovsky M."/>
            <person name="Guigo R."/>
            <person name="Alvarado L."/>
            <person name="Berlin A."/>
            <person name="Bochicchio J."/>
            <person name="Borenstein D."/>
            <person name="Chapman S."/>
            <person name="Chen Z."/>
            <person name="Freedman E."/>
            <person name="Gellesch M."/>
            <person name="Goldberg J."/>
            <person name="Griggs A."/>
            <person name="Gujja S."/>
            <person name="Heilman E."/>
            <person name="Heiman D."/>
            <person name="Hepburn T."/>
            <person name="Howarth C."/>
            <person name="Jen D."/>
            <person name="Larson L."/>
            <person name="Mehta T."/>
            <person name="Park D."/>
            <person name="Pearson M."/>
            <person name="Roberts A."/>
            <person name="Saif S."/>
            <person name="Shenoy N."/>
            <person name="Sisk P."/>
            <person name="Stolte C."/>
            <person name="Sykes S."/>
            <person name="Thomson T."/>
            <person name="Walk T."/>
            <person name="White J."/>
            <person name="Yandava C."/>
            <person name="Burger G."/>
            <person name="Gray M.W."/>
            <person name="Holland P.W.H."/>
            <person name="King N."/>
            <person name="Lang F.B.F."/>
            <person name="Roger A.J."/>
            <person name="Ruiz-Trillo I."/>
            <person name="Lander E."/>
            <person name="Nusbaum C."/>
        </authorList>
    </citation>
    <scope>NUCLEOTIDE SEQUENCE [LARGE SCALE GENOMIC DNA]</scope>
    <source>
        <strain evidence="4 5">ATCC 50062</strain>
    </source>
</reference>
<dbReference type="PANTHER" id="PTHR10694">
    <property type="entry name" value="LYSINE-SPECIFIC DEMETHYLASE"/>
    <property type="match status" value="1"/>
</dbReference>
<dbReference type="STRING" id="461836.A0A0L0DIQ3"/>
<feature type="domain" description="JmjC" evidence="3">
    <location>
        <begin position="317"/>
        <end position="483"/>
    </location>
</feature>
<feature type="compositionally biased region" description="Low complexity" evidence="1">
    <location>
        <begin position="162"/>
        <end position="175"/>
    </location>
</feature>
<sequence>MTANIPQRTPLEETLVVHPTAEEFADPLAYIASIAHRRSGPSTVFLDKIRVFHAARGRSLPTTTEHGKTRLTLPIVDGSELDLFSLFRTVVAAGGPAALDADPAGWRKLADTMALHSTSAAVEIRHWYGIYLAEYVRAYCTVIAADKAAAQERRRNKRDRSGSASGSASPPGVEPGAKRAKGLGGEVLVNAPATAALASADGDAGNAWIKLPRDASGAVALDERAFELESANCSVAETKAAAKFAFRTGGDYTLTSFRAMDVERRERLFGRSRSLSIPELESMFWKVIEDGTMMIDAEYGADLDVRQYGSGFPKHGPYGSSGWNLNVMPTLPGSLLSLLEDDIVGVTIPWFYVGSTLSTFCWHTEDNYLYSINYLHLGMPKIWYGIPSSGASAFENAIRTRLSHEFEAAPELIHHLTTQMSPFELRDAGVPVYRTTHHPGQFVITFPQAYHAGFNAGFNAAEAVNFALPDWLPFGYSAILKYAPIKREPIFAFEHVALKVAVRHGRALSLKQRAMLAEILDDAVSREERLREAVVAELDTDFVLDYGPTNVLFTSPALASRSKPAQDPDDEEFCSICKRFVPFSLVYCGTNSRVICPEHHSFSSHPFKQPVARYAIADLKRVVASLRDTPADAAHRAAVAAEAEVDANAVAVAATSDGLKPMAGVKPEPEAKTALPEHTATGSLAPMDLALASARSPPSPPLQSQPAPAPTSPPAPAQAPAVMQAPKASGHPTLVPSIIDIK</sequence>
<dbReference type="GO" id="GO:0005634">
    <property type="term" value="C:nucleus"/>
    <property type="evidence" value="ECO:0007669"/>
    <property type="project" value="TreeGrafter"/>
</dbReference>